<evidence type="ECO:0000256" key="2">
    <source>
        <dbReference type="ARBA" id="ARBA00022801"/>
    </source>
</evidence>
<dbReference type="SUPFAM" id="SSF51306">
    <property type="entry name" value="LexA/Signal peptidase"/>
    <property type="match status" value="1"/>
</dbReference>
<dbReference type="GO" id="GO:0004252">
    <property type="term" value="F:serine-type endopeptidase activity"/>
    <property type="evidence" value="ECO:0007669"/>
    <property type="project" value="InterPro"/>
</dbReference>
<accession>A0A8J3WYD4</accession>
<evidence type="ECO:0000313" key="5">
    <source>
        <dbReference type="EMBL" id="GII21037.1"/>
    </source>
</evidence>
<keyword evidence="3" id="KW-0472">Membrane</keyword>
<dbReference type="InterPro" id="IPR015927">
    <property type="entry name" value="Peptidase_S24_S26A/B/C"/>
</dbReference>
<proteinExistence type="predicted"/>
<dbReference type="PANTHER" id="PTHR12383:SF16">
    <property type="entry name" value="MITOCHONDRIAL INNER MEMBRANE PROTEASE SUBUNIT 1"/>
    <property type="match status" value="1"/>
</dbReference>
<name>A0A8J3WYD4_9ACTN</name>
<protein>
    <recommendedName>
        <fullName evidence="4">Peptidase S24/S26A/S26B/S26C domain-containing protein</fullName>
    </recommendedName>
</protein>
<organism evidence="5 6">
    <name type="scientific">Planosporangium mesophilum</name>
    <dbReference type="NCBI Taxonomy" id="689768"/>
    <lineage>
        <taxon>Bacteria</taxon>
        <taxon>Bacillati</taxon>
        <taxon>Actinomycetota</taxon>
        <taxon>Actinomycetes</taxon>
        <taxon>Micromonosporales</taxon>
        <taxon>Micromonosporaceae</taxon>
        <taxon>Planosporangium</taxon>
    </lineage>
</organism>
<comment type="subcellular location">
    <subcellularLocation>
        <location evidence="1">Endomembrane system</location>
    </subcellularLocation>
</comment>
<dbReference type="Gene3D" id="2.10.109.10">
    <property type="entry name" value="Umud Fragment, subunit A"/>
    <property type="match status" value="1"/>
</dbReference>
<dbReference type="PANTHER" id="PTHR12383">
    <property type="entry name" value="PROTEASE FAMILY S26 MITOCHONDRIAL INNER MEMBRANE PROTEASE-RELATED"/>
    <property type="match status" value="1"/>
</dbReference>
<evidence type="ECO:0000259" key="4">
    <source>
        <dbReference type="Pfam" id="PF00717"/>
    </source>
</evidence>
<dbReference type="InterPro" id="IPR036286">
    <property type="entry name" value="LexA/Signal_pep-like_sf"/>
</dbReference>
<dbReference type="InterPro" id="IPR052064">
    <property type="entry name" value="Mito_IMP1_subunit"/>
</dbReference>
<dbReference type="AlphaFoldDB" id="A0A8J3WYD4"/>
<dbReference type="Pfam" id="PF00717">
    <property type="entry name" value="Peptidase_S24"/>
    <property type="match status" value="1"/>
</dbReference>
<keyword evidence="2" id="KW-0378">Hydrolase</keyword>
<dbReference type="CDD" id="cd06530">
    <property type="entry name" value="S26_SPase_I"/>
    <property type="match status" value="1"/>
</dbReference>
<evidence type="ECO:0000256" key="3">
    <source>
        <dbReference type="ARBA" id="ARBA00023136"/>
    </source>
</evidence>
<dbReference type="Proteomes" id="UP000599074">
    <property type="component" value="Unassembled WGS sequence"/>
</dbReference>
<keyword evidence="6" id="KW-1185">Reference proteome</keyword>
<evidence type="ECO:0000256" key="1">
    <source>
        <dbReference type="ARBA" id="ARBA00004308"/>
    </source>
</evidence>
<reference evidence="5" key="1">
    <citation type="submission" date="2021-01" db="EMBL/GenBank/DDBJ databases">
        <title>Whole genome shotgun sequence of Planosporangium mesophilum NBRC 109066.</title>
        <authorList>
            <person name="Komaki H."/>
            <person name="Tamura T."/>
        </authorList>
    </citation>
    <scope>NUCLEOTIDE SEQUENCE</scope>
    <source>
        <strain evidence="5">NBRC 109066</strain>
    </source>
</reference>
<gene>
    <name evidence="5" type="ORF">Pme01_06340</name>
</gene>
<dbReference type="GO" id="GO:0006465">
    <property type="term" value="P:signal peptide processing"/>
    <property type="evidence" value="ECO:0007669"/>
    <property type="project" value="InterPro"/>
</dbReference>
<sequence>MPLPWYPVLVRGPSMSPTLRDGDALLVRRTTRVRPGDVVVARFRVRPSLLVVKRVARAEAGGWWLIGDNEFVADDSRAYGVADVEGRVVLRWWPRPSLLRRRR</sequence>
<feature type="domain" description="Peptidase S24/S26A/S26B/S26C" evidence="4">
    <location>
        <begin position="8"/>
        <end position="77"/>
    </location>
</feature>
<evidence type="ECO:0000313" key="6">
    <source>
        <dbReference type="Proteomes" id="UP000599074"/>
    </source>
</evidence>
<dbReference type="EMBL" id="BOON01000005">
    <property type="protein sequence ID" value="GII21037.1"/>
    <property type="molecule type" value="Genomic_DNA"/>
</dbReference>
<dbReference type="GO" id="GO:0012505">
    <property type="term" value="C:endomembrane system"/>
    <property type="evidence" value="ECO:0007669"/>
    <property type="project" value="UniProtKB-SubCell"/>
</dbReference>
<comment type="caution">
    <text evidence="5">The sequence shown here is derived from an EMBL/GenBank/DDBJ whole genome shotgun (WGS) entry which is preliminary data.</text>
</comment>
<dbReference type="InterPro" id="IPR019533">
    <property type="entry name" value="Peptidase_S26"/>
</dbReference>